<proteinExistence type="predicted"/>
<keyword evidence="2" id="KW-1185">Reference proteome</keyword>
<comment type="caution">
    <text evidence="1">The sequence shown here is derived from an EMBL/GenBank/DDBJ whole genome shotgun (WGS) entry which is preliminary data.</text>
</comment>
<dbReference type="EMBL" id="JADEWB010000028">
    <property type="protein sequence ID" value="MBE9235920.1"/>
    <property type="molecule type" value="Genomic_DNA"/>
</dbReference>
<evidence type="ECO:0000313" key="1">
    <source>
        <dbReference type="EMBL" id="MBE9235920.1"/>
    </source>
</evidence>
<evidence type="ECO:0008006" key="3">
    <source>
        <dbReference type="Google" id="ProtNLM"/>
    </source>
</evidence>
<name>A0ABR9VET2_9CYAN</name>
<dbReference type="Proteomes" id="UP000606776">
    <property type="component" value="Unassembled WGS sequence"/>
</dbReference>
<sequence length="210" mass="23679">MSLTDGQWEIAHAIAQTLVQEDTDVNEVGKILAYLRTIIDKSDATSRFLTYLKTLVKDGKQIGHSGKTLGYYRNIEITCSQYFKNNSDPHTILQILGWVSRLMRYYKDAGVPVGEIKVPAVQIAKPIVEDKFKIGEIVEATVIKIDKQHVQSGKKTKLRTIITYQIEGSDCQPDEEVNKQEVNLSIGDVVKVKIEKCQGSCIRKVKRVIE</sequence>
<evidence type="ECO:0000313" key="2">
    <source>
        <dbReference type="Proteomes" id="UP000606776"/>
    </source>
</evidence>
<organism evidence="1 2">
    <name type="scientific">Sphaerospermopsis aphanizomenoides LEGE 00250</name>
    <dbReference type="NCBI Taxonomy" id="2777972"/>
    <lineage>
        <taxon>Bacteria</taxon>
        <taxon>Bacillati</taxon>
        <taxon>Cyanobacteriota</taxon>
        <taxon>Cyanophyceae</taxon>
        <taxon>Nostocales</taxon>
        <taxon>Aphanizomenonaceae</taxon>
        <taxon>Sphaerospermopsis</taxon>
        <taxon>Sphaerospermopsis aphanizomenoides</taxon>
    </lineage>
</organism>
<protein>
    <recommendedName>
        <fullName evidence="3">S1 motif domain-containing protein</fullName>
    </recommendedName>
</protein>
<reference evidence="1 2" key="1">
    <citation type="submission" date="2020-10" db="EMBL/GenBank/DDBJ databases">
        <authorList>
            <person name="Castelo-Branco R."/>
            <person name="Eusebio N."/>
            <person name="Adriana R."/>
            <person name="Vieira A."/>
            <person name="Brugerolle De Fraissinette N."/>
            <person name="Rezende De Castro R."/>
            <person name="Schneider M.P."/>
            <person name="Vasconcelos V."/>
            <person name="Leao P.N."/>
        </authorList>
    </citation>
    <scope>NUCLEOTIDE SEQUENCE [LARGE SCALE GENOMIC DNA]</scope>
    <source>
        <strain evidence="1 2">LEGE 00250</strain>
    </source>
</reference>
<accession>A0ABR9VET2</accession>
<gene>
    <name evidence="1" type="ORF">IQ227_07715</name>
</gene>
<dbReference type="RefSeq" id="WP_193942379.1">
    <property type="nucleotide sequence ID" value="NZ_JADEWB010000028.1"/>
</dbReference>